<proteinExistence type="predicted"/>
<reference evidence="1" key="1">
    <citation type="submission" date="2022-06" db="EMBL/GenBank/DDBJ databases">
        <title>Uncovering the hologenomic basis of an extraordinary plant invasion.</title>
        <authorList>
            <person name="Bieker V.C."/>
            <person name="Martin M.D."/>
            <person name="Gilbert T."/>
            <person name="Hodgins K."/>
            <person name="Battlay P."/>
            <person name="Petersen B."/>
            <person name="Wilson J."/>
        </authorList>
    </citation>
    <scope>NUCLEOTIDE SEQUENCE</scope>
    <source>
        <strain evidence="1">AA19_3_7</strain>
        <tissue evidence="1">Leaf</tissue>
    </source>
</reference>
<evidence type="ECO:0000313" key="2">
    <source>
        <dbReference type="Proteomes" id="UP001206925"/>
    </source>
</evidence>
<sequence>MRNGKNADTWRSQQRHEIKGGFGLQVLKVVQVASQSLARTGSCLECWQQVLKSSA</sequence>
<evidence type="ECO:0000313" key="1">
    <source>
        <dbReference type="EMBL" id="KAI7746236.1"/>
    </source>
</evidence>
<dbReference type="Proteomes" id="UP001206925">
    <property type="component" value="Unassembled WGS sequence"/>
</dbReference>
<organism evidence="1 2">
    <name type="scientific">Ambrosia artemisiifolia</name>
    <name type="common">Common ragweed</name>
    <dbReference type="NCBI Taxonomy" id="4212"/>
    <lineage>
        <taxon>Eukaryota</taxon>
        <taxon>Viridiplantae</taxon>
        <taxon>Streptophyta</taxon>
        <taxon>Embryophyta</taxon>
        <taxon>Tracheophyta</taxon>
        <taxon>Spermatophyta</taxon>
        <taxon>Magnoliopsida</taxon>
        <taxon>eudicotyledons</taxon>
        <taxon>Gunneridae</taxon>
        <taxon>Pentapetalae</taxon>
        <taxon>asterids</taxon>
        <taxon>campanulids</taxon>
        <taxon>Asterales</taxon>
        <taxon>Asteraceae</taxon>
        <taxon>Asteroideae</taxon>
        <taxon>Heliantheae alliance</taxon>
        <taxon>Heliantheae</taxon>
        <taxon>Ambrosia</taxon>
    </lineage>
</organism>
<name>A0AAD5CQB5_AMBAR</name>
<comment type="caution">
    <text evidence="1">The sequence shown here is derived from an EMBL/GenBank/DDBJ whole genome shotgun (WGS) entry which is preliminary data.</text>
</comment>
<dbReference type="AlphaFoldDB" id="A0AAD5CQB5"/>
<dbReference type="EMBL" id="JAMZMK010007014">
    <property type="protein sequence ID" value="KAI7746236.1"/>
    <property type="molecule type" value="Genomic_DNA"/>
</dbReference>
<gene>
    <name evidence="1" type="ORF">M8C21_000401</name>
</gene>
<keyword evidence="2" id="KW-1185">Reference proteome</keyword>
<protein>
    <submittedName>
        <fullName evidence="1">Uncharacterized protein</fullName>
    </submittedName>
</protein>
<accession>A0AAD5CQB5</accession>